<protein>
    <submittedName>
        <fullName evidence="2">Uncharacterized protein</fullName>
    </submittedName>
</protein>
<name>A0A7S2JUE9_9DINO</name>
<evidence type="ECO:0000256" key="1">
    <source>
        <dbReference type="SAM" id="Phobius"/>
    </source>
</evidence>
<sequence length="132" mass="13432">MGLLVFKPYLAPLAANADFLGSIGVLAILGTGIPYQATLSGGAIVEAALFITFAVMVALVLAAFCVGIRTTVHKTDYDVTFAPLAMLCSGLAGRLPATGGWDDLVMKDSCDGQRGGEVAGAPTKGGLDDLVN</sequence>
<dbReference type="EMBL" id="HBGW01034472">
    <property type="protein sequence ID" value="CAD9557949.1"/>
    <property type="molecule type" value="Transcribed_RNA"/>
</dbReference>
<feature type="transmembrane region" description="Helical" evidence="1">
    <location>
        <begin position="47"/>
        <end position="68"/>
    </location>
</feature>
<keyword evidence="1" id="KW-0472">Membrane</keyword>
<organism evidence="2">
    <name type="scientific">Zooxanthella nutricula</name>
    <dbReference type="NCBI Taxonomy" id="1333877"/>
    <lineage>
        <taxon>Eukaryota</taxon>
        <taxon>Sar</taxon>
        <taxon>Alveolata</taxon>
        <taxon>Dinophyceae</taxon>
        <taxon>Peridiniales</taxon>
        <taxon>Peridiniales incertae sedis</taxon>
        <taxon>Zooxanthella</taxon>
    </lineage>
</organism>
<proteinExistence type="predicted"/>
<keyword evidence="1" id="KW-0812">Transmembrane</keyword>
<gene>
    <name evidence="2" type="ORF">BRAN1462_LOCUS21810</name>
</gene>
<reference evidence="2" key="1">
    <citation type="submission" date="2021-01" db="EMBL/GenBank/DDBJ databases">
        <authorList>
            <person name="Corre E."/>
            <person name="Pelletier E."/>
            <person name="Niang G."/>
            <person name="Scheremetjew M."/>
            <person name="Finn R."/>
            <person name="Kale V."/>
            <person name="Holt S."/>
            <person name="Cochrane G."/>
            <person name="Meng A."/>
            <person name="Brown T."/>
            <person name="Cohen L."/>
        </authorList>
    </citation>
    <scope>NUCLEOTIDE SEQUENCE</scope>
    <source>
        <strain evidence="2">RCC3387</strain>
    </source>
</reference>
<accession>A0A7S2JUE9</accession>
<feature type="transmembrane region" description="Helical" evidence="1">
    <location>
        <begin position="12"/>
        <end position="35"/>
    </location>
</feature>
<dbReference type="AlphaFoldDB" id="A0A7S2JUE9"/>
<keyword evidence="1" id="KW-1133">Transmembrane helix</keyword>
<evidence type="ECO:0000313" key="2">
    <source>
        <dbReference type="EMBL" id="CAD9557949.1"/>
    </source>
</evidence>